<keyword evidence="3" id="KW-1185">Reference proteome</keyword>
<reference evidence="3" key="1">
    <citation type="submission" date="2011-07" db="EMBL/GenBank/DDBJ databases">
        <authorList>
            <consortium name="Caenorhabditis brenneri Sequencing and Analysis Consortium"/>
            <person name="Wilson R.K."/>
        </authorList>
    </citation>
    <scope>NUCLEOTIDE SEQUENCE [LARGE SCALE GENOMIC DNA]</scope>
    <source>
        <strain evidence="3">PB2801</strain>
    </source>
</reference>
<dbReference type="InterPro" id="IPR001810">
    <property type="entry name" value="F-box_dom"/>
</dbReference>
<accession>G0N3P1</accession>
<dbReference type="Proteomes" id="UP000008068">
    <property type="component" value="Unassembled WGS sequence"/>
</dbReference>
<dbReference type="AlphaFoldDB" id="G0N3P1"/>
<sequence length="376" mass="43666">MSSLALVPYTFSLLKLPFIALQNVSDCLNPFEIYHFSRISKKTNKLAKTISKKATQIFLTSPFSALISFNKKESWSFKPTIEPGPDSYTVHSDTSGPTRSRHGYGFFSKKPASKVLKVLEWVIDLYKNSIVHLSFDSRSSNRQDLISHFNWFIENPSEVPFISMKCSDAEDVQFFIENYKKSSKKLNLLFDLGSEEELELPDNLETNLFEEVEIHNSHPVNFDLYNIFRGSIIFSMEAKLTNQDLNTFLKNWQSGLTNSYWRNVCFNMIGQVNLISILDGVAATYRDPRNVKRQINMATESFWIFGGIDIQKQDGTATATVQWKKYKVENEVSDVPIKLIREYERNQESGEIQRHEEGELTFERFLELHRFSMYIW</sequence>
<dbReference type="OMA" id="ATESFWI"/>
<dbReference type="InParanoid" id="G0N3P1"/>
<organism evidence="3">
    <name type="scientific">Caenorhabditis brenneri</name>
    <name type="common">Nematode worm</name>
    <dbReference type="NCBI Taxonomy" id="135651"/>
    <lineage>
        <taxon>Eukaryota</taxon>
        <taxon>Metazoa</taxon>
        <taxon>Ecdysozoa</taxon>
        <taxon>Nematoda</taxon>
        <taxon>Chromadorea</taxon>
        <taxon>Rhabditida</taxon>
        <taxon>Rhabditina</taxon>
        <taxon>Rhabditomorpha</taxon>
        <taxon>Rhabditoidea</taxon>
        <taxon>Rhabditidae</taxon>
        <taxon>Peloderinae</taxon>
        <taxon>Caenorhabditis</taxon>
    </lineage>
</organism>
<gene>
    <name evidence="2" type="ORF">CAEBREN_08697</name>
</gene>
<evidence type="ECO:0000313" key="3">
    <source>
        <dbReference type="Proteomes" id="UP000008068"/>
    </source>
</evidence>
<dbReference type="eggNOG" id="ENOG502TJTG">
    <property type="taxonomic scope" value="Eukaryota"/>
</dbReference>
<proteinExistence type="predicted"/>
<evidence type="ECO:0000259" key="1">
    <source>
        <dbReference type="PROSITE" id="PS50181"/>
    </source>
</evidence>
<dbReference type="HOGENOM" id="CLU_028840_0_1_1"/>
<name>G0N3P1_CAEBE</name>
<dbReference type="EMBL" id="GL379835">
    <property type="protein sequence ID" value="EGT51814.1"/>
    <property type="molecule type" value="Genomic_DNA"/>
</dbReference>
<dbReference type="PROSITE" id="PS50181">
    <property type="entry name" value="FBOX"/>
    <property type="match status" value="1"/>
</dbReference>
<protein>
    <recommendedName>
        <fullName evidence="1">F-box domain-containing protein</fullName>
    </recommendedName>
</protein>
<feature type="domain" description="F-box" evidence="1">
    <location>
        <begin position="10"/>
        <end position="57"/>
    </location>
</feature>
<dbReference type="Pfam" id="PF00646">
    <property type="entry name" value="F-box"/>
    <property type="match status" value="1"/>
</dbReference>
<dbReference type="PANTHER" id="PTHR21503:SF8">
    <property type="entry name" value="F-BOX ASSOCIATED DOMAIN-CONTAINING PROTEIN-RELATED"/>
    <property type="match status" value="1"/>
</dbReference>
<evidence type="ECO:0000313" key="2">
    <source>
        <dbReference type="EMBL" id="EGT51814.1"/>
    </source>
</evidence>
<dbReference type="PANTHER" id="PTHR21503">
    <property type="entry name" value="F-BOX-CONTAINING HYPOTHETICAL PROTEIN C.ELEGANS"/>
    <property type="match status" value="1"/>
</dbReference>